<organism evidence="2 3">
    <name type="scientific">Oedothorax gibbosus</name>
    <dbReference type="NCBI Taxonomy" id="931172"/>
    <lineage>
        <taxon>Eukaryota</taxon>
        <taxon>Metazoa</taxon>
        <taxon>Ecdysozoa</taxon>
        <taxon>Arthropoda</taxon>
        <taxon>Chelicerata</taxon>
        <taxon>Arachnida</taxon>
        <taxon>Araneae</taxon>
        <taxon>Araneomorphae</taxon>
        <taxon>Entelegynae</taxon>
        <taxon>Araneoidea</taxon>
        <taxon>Linyphiidae</taxon>
        <taxon>Erigoninae</taxon>
        <taxon>Oedothorax</taxon>
    </lineage>
</organism>
<dbReference type="Proteomes" id="UP000827092">
    <property type="component" value="Unassembled WGS sequence"/>
</dbReference>
<dbReference type="PANTHER" id="PTHR46880">
    <property type="entry name" value="RAS-ASSOCIATING DOMAIN-CONTAINING PROTEIN"/>
    <property type="match status" value="1"/>
</dbReference>
<evidence type="ECO:0000313" key="3">
    <source>
        <dbReference type="Proteomes" id="UP000827092"/>
    </source>
</evidence>
<protein>
    <recommendedName>
        <fullName evidence="4">Transposase</fullName>
    </recommendedName>
</protein>
<comment type="caution">
    <text evidence="2">The sequence shown here is derived from an EMBL/GenBank/DDBJ whole genome shotgun (WGS) entry which is preliminary data.</text>
</comment>
<evidence type="ECO:0000256" key="1">
    <source>
        <dbReference type="SAM" id="MobiDB-lite"/>
    </source>
</evidence>
<feature type="region of interest" description="Disordered" evidence="1">
    <location>
        <begin position="316"/>
        <end position="336"/>
    </location>
</feature>
<dbReference type="AlphaFoldDB" id="A0AAV6U286"/>
<sequence length="336" mass="37866">MSGFTSDGASAMMGKYEGVATKVKEKKQKIITFNCLNHGIALAAKKTFEGLTRFVKLDELLTSTYKYYKKSSTRTNNLVNVQTIFRKGLNTTIKRVGFTRCLSYSNAINSVRVNYEAILSDLENAVVVGESSALCGPTASGLLKHLKSYEFFQHYHLARQTSFQASCVKDISEEETENEKHERPILNLKVSGDGTWKKRGFKSTYGVTTLIGYYCEVPASAPTTTSLKNKEKRKLHEEWNIVLDNLESTADSKLNLVLDEKSNWGMWSKCCTKYASELGVVTCFVKDHKNFNPPSRKREAVNKHFSSNAHKSCYFKSKEPVSRDSGLHVQEELQKT</sequence>
<dbReference type="PANTHER" id="PTHR46880:SF5">
    <property type="entry name" value="DUF4371 DOMAIN-CONTAINING PROTEIN"/>
    <property type="match status" value="1"/>
</dbReference>
<reference evidence="2 3" key="1">
    <citation type="journal article" date="2022" name="Nat. Ecol. Evol.">
        <title>A masculinizing supergene underlies an exaggerated male reproductive morph in a spider.</title>
        <authorList>
            <person name="Hendrickx F."/>
            <person name="De Corte Z."/>
            <person name="Sonet G."/>
            <person name="Van Belleghem S.M."/>
            <person name="Kostlbacher S."/>
            <person name="Vangestel C."/>
        </authorList>
    </citation>
    <scope>NUCLEOTIDE SEQUENCE [LARGE SCALE GENOMIC DNA]</scope>
    <source>
        <strain evidence="2">W744_W776</strain>
    </source>
</reference>
<name>A0AAV6U286_9ARAC</name>
<evidence type="ECO:0000313" key="2">
    <source>
        <dbReference type="EMBL" id="KAG8178612.1"/>
    </source>
</evidence>
<gene>
    <name evidence="2" type="ORF">JTE90_014203</name>
</gene>
<evidence type="ECO:0008006" key="4">
    <source>
        <dbReference type="Google" id="ProtNLM"/>
    </source>
</evidence>
<accession>A0AAV6U286</accession>
<keyword evidence="3" id="KW-1185">Reference proteome</keyword>
<proteinExistence type="predicted"/>
<dbReference type="EMBL" id="JAFNEN010000680">
    <property type="protein sequence ID" value="KAG8178612.1"/>
    <property type="molecule type" value="Genomic_DNA"/>
</dbReference>